<dbReference type="EMBL" id="BAAFGK010000001">
    <property type="protein sequence ID" value="GAB0056072.1"/>
    <property type="molecule type" value="Genomic_DNA"/>
</dbReference>
<evidence type="ECO:0000313" key="2">
    <source>
        <dbReference type="Proteomes" id="UP001628193"/>
    </source>
</evidence>
<protein>
    <submittedName>
        <fullName evidence="1">Uncharacterized protein</fullName>
    </submittedName>
</protein>
<gene>
    <name evidence="1" type="ORF">SIID45300_00372</name>
</gene>
<proteinExistence type="predicted"/>
<comment type="caution">
    <text evidence="1">The sequence shown here is derived from an EMBL/GenBank/DDBJ whole genome shotgun (WGS) entry which is preliminary data.</text>
</comment>
<dbReference type="Proteomes" id="UP001628193">
    <property type="component" value="Unassembled WGS sequence"/>
</dbReference>
<sequence length="443" mass="50003">MNSSFIIHPRWETAYHGSEEIRQTSALLRITVNGRLATRVDNDWSRSVHEEVMLSTYPLAMWLAASWWRLRWETTPDRPTVEWRMAHELSGAGHGYLWPPMRIETDGASVTVHCAPPLRDSGEPIRYLSILHESMPVEDFMRGVSAFIDTVIARLDGLGLRDTGLHRLWRAVAAEWSDPEMAGYRKLEALLGFEPDEGPDAWLEEFKHLEPRIGAGATAEIAAACAGHDAVGRLARVMRCAEQRGVEGGFGNIAAGFGNRWRTLSVFLAQPWEQGRSLARDMRDWLGLDLQPVSDNQLLTILEMPKSAIDEKTAPMHDARLGVAVREGERDRVRFLFQRRSPTGRRFELARWLGDWVWASAHDHWLPSTEAKTARQKSQRAFAAEFLAPIQAVQAFLGDDLTDEERIEEAGDHFAVSPRLIQSSLVNHDLVAHDRFGLAFSFA</sequence>
<organism evidence="1 2">
    <name type="scientific">Candidatus Magnetaquiglobus chichijimensis</name>
    <dbReference type="NCBI Taxonomy" id="3141448"/>
    <lineage>
        <taxon>Bacteria</taxon>
        <taxon>Pseudomonadati</taxon>
        <taxon>Pseudomonadota</taxon>
        <taxon>Magnetococcia</taxon>
        <taxon>Magnetococcales</taxon>
        <taxon>Candidatus Magnetaquicoccaceae</taxon>
        <taxon>Candidatus Magnetaquiglobus</taxon>
    </lineage>
</organism>
<accession>A0ABQ0C5D3</accession>
<name>A0ABQ0C5D3_9PROT</name>
<evidence type="ECO:0000313" key="1">
    <source>
        <dbReference type="EMBL" id="GAB0056072.1"/>
    </source>
</evidence>
<reference evidence="1 2" key="1">
    <citation type="submission" date="2024-09" db="EMBL/GenBank/DDBJ databases">
        <title>Draft genome sequence of Candidatus Magnetaquicoccaceae bacterium FCR-1.</title>
        <authorList>
            <person name="Shimoshige H."/>
            <person name="Shimamura S."/>
            <person name="Taoka A."/>
            <person name="Kobayashi H."/>
            <person name="Maekawa T."/>
        </authorList>
    </citation>
    <scope>NUCLEOTIDE SEQUENCE [LARGE SCALE GENOMIC DNA]</scope>
    <source>
        <strain evidence="1 2">FCR-1</strain>
    </source>
</reference>
<dbReference type="RefSeq" id="WP_420903782.1">
    <property type="nucleotide sequence ID" value="NZ_BAAFGK010000001.1"/>
</dbReference>
<keyword evidence="2" id="KW-1185">Reference proteome</keyword>